<sequence>MPLHMTKIAFGATSPADLKARLTHYAEAGEVRLTTRYLPKRVEEMTGGSLYWIHAHTIIGRSPILGFMENGQGRHWIRIEPYLIPVRGVPKRAHQGWRYLEEKDAPPDLGDGEADARDVMPSKMLGDLMKMGLV</sequence>
<accession>A0A6I6L4C3</accession>
<evidence type="ECO:0000313" key="1">
    <source>
        <dbReference type="EMBL" id="QGY79404.1"/>
    </source>
</evidence>
<dbReference type="RefSeq" id="WP_158897701.1">
    <property type="nucleotide sequence ID" value="NZ_CP035733.1"/>
</dbReference>
<protein>
    <submittedName>
        <fullName evidence="1">DUF1489 family protein</fullName>
    </submittedName>
</protein>
<dbReference type="InterPro" id="IPR008320">
    <property type="entry name" value="UCP032025"/>
</dbReference>
<gene>
    <name evidence="1" type="ORF">EUU25_01435</name>
</gene>
<evidence type="ECO:0000313" key="2">
    <source>
        <dbReference type="Proteomes" id="UP000428803"/>
    </source>
</evidence>
<dbReference type="PIRSF" id="PIRSF032025">
    <property type="entry name" value="UCP032025"/>
    <property type="match status" value="1"/>
</dbReference>
<dbReference type="OrthoDB" id="9798292at2"/>
<name>A0A6I6L4C3_9SPHN</name>
<dbReference type="EMBL" id="CP035733">
    <property type="protein sequence ID" value="QGY79404.1"/>
    <property type="molecule type" value="Genomic_DNA"/>
</dbReference>
<reference evidence="2" key="1">
    <citation type="submission" date="2019-01" db="EMBL/GenBank/DDBJ databases">
        <title>Sphingorhabdus lacus sp.nov., isolated from an oligotrophic freshwater lake.</title>
        <authorList>
            <person name="Park M."/>
        </authorList>
    </citation>
    <scope>NUCLEOTIDE SEQUENCE [LARGE SCALE GENOMIC DNA]</scope>
    <source>
        <strain evidence="2">IMCC1753</strain>
    </source>
</reference>
<dbReference type="Pfam" id="PF07370">
    <property type="entry name" value="DUF1489"/>
    <property type="match status" value="1"/>
</dbReference>
<dbReference type="AlphaFoldDB" id="A0A6I6L4C3"/>
<keyword evidence="2" id="KW-1185">Reference proteome</keyword>
<dbReference type="Proteomes" id="UP000428803">
    <property type="component" value="Chromosome"/>
</dbReference>
<dbReference type="KEGG" id="slaa:EUU25_01435"/>
<proteinExistence type="predicted"/>
<organism evidence="1 2">
    <name type="scientific">Sphingorhabdus lacus</name>
    <dbReference type="NCBI Taxonomy" id="392610"/>
    <lineage>
        <taxon>Bacteria</taxon>
        <taxon>Pseudomonadati</taxon>
        <taxon>Pseudomonadota</taxon>
        <taxon>Alphaproteobacteria</taxon>
        <taxon>Sphingomonadales</taxon>
        <taxon>Sphingomonadaceae</taxon>
        <taxon>Sphingorhabdus</taxon>
    </lineage>
</organism>